<comment type="caution">
    <text evidence="9">The sequence shown here is derived from an EMBL/GenBank/DDBJ whole genome shotgun (WGS) entry which is preliminary data.</text>
</comment>
<comment type="catalytic activity">
    <reaction evidence="7">
        <text>L-aspartate + ATP = 4-phospho-L-aspartate + ADP</text>
        <dbReference type="Rhea" id="RHEA:23776"/>
        <dbReference type="ChEBI" id="CHEBI:29991"/>
        <dbReference type="ChEBI" id="CHEBI:30616"/>
        <dbReference type="ChEBI" id="CHEBI:57535"/>
        <dbReference type="ChEBI" id="CHEBI:456216"/>
        <dbReference type="EC" id="2.7.2.4"/>
    </reaction>
</comment>
<gene>
    <name evidence="9" type="ORF">GCWU000323_00690</name>
</gene>
<dbReference type="HOGENOM" id="CLU_3063036_0_0_0"/>
<dbReference type="RefSeq" id="WP_006804027.1">
    <property type="nucleotide sequence ID" value="NZ_GG700632.1"/>
</dbReference>
<organism evidence="9 10">
    <name type="scientific">Leptotrichia hofstadii F0254</name>
    <dbReference type="NCBI Taxonomy" id="634994"/>
    <lineage>
        <taxon>Bacteria</taxon>
        <taxon>Fusobacteriati</taxon>
        <taxon>Fusobacteriota</taxon>
        <taxon>Fusobacteriia</taxon>
        <taxon>Fusobacteriales</taxon>
        <taxon>Leptotrichiaceae</taxon>
        <taxon>Leptotrichia</taxon>
    </lineage>
</organism>
<evidence type="ECO:0000256" key="4">
    <source>
        <dbReference type="ARBA" id="ARBA00022741"/>
    </source>
</evidence>
<evidence type="ECO:0000256" key="3">
    <source>
        <dbReference type="ARBA" id="ARBA00022679"/>
    </source>
</evidence>
<dbReference type="STRING" id="634994.GCWU000323_00690"/>
<dbReference type="GO" id="GO:0009089">
    <property type="term" value="P:lysine biosynthetic process via diaminopimelate"/>
    <property type="evidence" value="ECO:0007669"/>
    <property type="project" value="TreeGrafter"/>
</dbReference>
<dbReference type="InterPro" id="IPR045865">
    <property type="entry name" value="ACT-like_dom_sf"/>
</dbReference>
<evidence type="ECO:0000256" key="6">
    <source>
        <dbReference type="ARBA" id="ARBA00022840"/>
    </source>
</evidence>
<feature type="domain" description="Aspartokinase ACT" evidence="8">
    <location>
        <begin position="6"/>
        <end position="48"/>
    </location>
</feature>
<reference evidence="9 10" key="1">
    <citation type="submission" date="2009-09" db="EMBL/GenBank/DDBJ databases">
        <authorList>
            <person name="Weinstock G."/>
            <person name="Sodergren E."/>
            <person name="Clifton S."/>
            <person name="Fulton L."/>
            <person name="Fulton B."/>
            <person name="Courtney L."/>
            <person name="Fronick C."/>
            <person name="Harrison M."/>
            <person name="Strong C."/>
            <person name="Farmer C."/>
            <person name="Delahaunty K."/>
            <person name="Markovic C."/>
            <person name="Hall O."/>
            <person name="Minx P."/>
            <person name="Tomlinson C."/>
            <person name="Mitreva M."/>
            <person name="Nelson J."/>
            <person name="Hou S."/>
            <person name="Wollam A."/>
            <person name="Pepin K.H."/>
            <person name="Johnson M."/>
            <person name="Bhonagiri V."/>
            <person name="Nash W.E."/>
            <person name="Warren W."/>
            <person name="Chinwalla A."/>
            <person name="Mardis E.R."/>
            <person name="Wilson R.K."/>
        </authorList>
    </citation>
    <scope>NUCLEOTIDE SEQUENCE [LARGE SCALE GENOMIC DNA]</scope>
    <source>
        <strain evidence="9 10">F0254</strain>
    </source>
</reference>
<keyword evidence="6" id="KW-0067">ATP-binding</keyword>
<evidence type="ECO:0000313" key="9">
    <source>
        <dbReference type="EMBL" id="EEX75440.1"/>
    </source>
</evidence>
<dbReference type="Gene3D" id="3.30.2130.10">
    <property type="entry name" value="VC0802-like"/>
    <property type="match status" value="1"/>
</dbReference>
<dbReference type="GO" id="GO:0009090">
    <property type="term" value="P:homoserine biosynthetic process"/>
    <property type="evidence" value="ECO:0007669"/>
    <property type="project" value="TreeGrafter"/>
</dbReference>
<dbReference type="eggNOG" id="COG0527">
    <property type="taxonomic scope" value="Bacteria"/>
</dbReference>
<dbReference type="SUPFAM" id="SSF55021">
    <property type="entry name" value="ACT-like"/>
    <property type="match status" value="1"/>
</dbReference>
<dbReference type="PANTHER" id="PTHR21499:SF3">
    <property type="entry name" value="ASPARTOKINASE"/>
    <property type="match status" value="1"/>
</dbReference>
<evidence type="ECO:0000313" key="10">
    <source>
        <dbReference type="Proteomes" id="UP000006233"/>
    </source>
</evidence>
<dbReference type="EC" id="2.7.2.4" evidence="2"/>
<keyword evidence="3" id="KW-0808">Transferase</keyword>
<comment type="similarity">
    <text evidence="1">Belongs to the aspartokinase family.</text>
</comment>
<evidence type="ECO:0000256" key="1">
    <source>
        <dbReference type="ARBA" id="ARBA00010122"/>
    </source>
</evidence>
<dbReference type="Proteomes" id="UP000006233">
    <property type="component" value="Unassembled WGS sequence"/>
</dbReference>
<accession>C9MVL8</accession>
<name>C9MVL8_9FUSO</name>
<dbReference type="GO" id="GO:0005524">
    <property type="term" value="F:ATP binding"/>
    <property type="evidence" value="ECO:0007669"/>
    <property type="project" value="UniProtKB-KW"/>
</dbReference>
<sequence length="53" mass="6167">MKQHLKFFDTLAENNINIDMISCSEINVSCIIREEDVDKAVTALHKRFIEIDD</sequence>
<evidence type="ECO:0000256" key="7">
    <source>
        <dbReference type="ARBA" id="ARBA00047872"/>
    </source>
</evidence>
<dbReference type="GO" id="GO:0005829">
    <property type="term" value="C:cytosol"/>
    <property type="evidence" value="ECO:0007669"/>
    <property type="project" value="TreeGrafter"/>
</dbReference>
<dbReference type="InterPro" id="IPR054352">
    <property type="entry name" value="ACT_Aspartokinase"/>
</dbReference>
<dbReference type="GO" id="GO:0004072">
    <property type="term" value="F:aspartate kinase activity"/>
    <property type="evidence" value="ECO:0007669"/>
    <property type="project" value="UniProtKB-EC"/>
</dbReference>
<keyword evidence="4" id="KW-0547">Nucleotide-binding</keyword>
<proteinExistence type="inferred from homology"/>
<protein>
    <recommendedName>
        <fullName evidence="2">aspartate kinase</fullName>
        <ecNumber evidence="2">2.7.2.4</ecNumber>
    </recommendedName>
</protein>
<dbReference type="EMBL" id="ACVB02000007">
    <property type="protein sequence ID" value="EEX75440.1"/>
    <property type="molecule type" value="Genomic_DNA"/>
</dbReference>
<dbReference type="PANTHER" id="PTHR21499">
    <property type="entry name" value="ASPARTATE KINASE"/>
    <property type="match status" value="1"/>
</dbReference>
<dbReference type="AlphaFoldDB" id="C9MVL8"/>
<evidence type="ECO:0000256" key="2">
    <source>
        <dbReference type="ARBA" id="ARBA00013059"/>
    </source>
</evidence>
<evidence type="ECO:0000256" key="5">
    <source>
        <dbReference type="ARBA" id="ARBA00022777"/>
    </source>
</evidence>
<evidence type="ECO:0000259" key="8">
    <source>
        <dbReference type="Pfam" id="PF22468"/>
    </source>
</evidence>
<dbReference type="Pfam" id="PF22468">
    <property type="entry name" value="ACT_9"/>
    <property type="match status" value="1"/>
</dbReference>
<keyword evidence="5" id="KW-0418">Kinase</keyword>